<reference evidence="3" key="2">
    <citation type="submission" date="2024-06" db="EMBL/GenBank/DDBJ databases">
        <authorList>
            <person name="Plum-Jensen L.E."/>
            <person name="Schramm A."/>
            <person name="Marshall I.P.G."/>
        </authorList>
    </citation>
    <scope>NUCLEOTIDE SEQUENCE</scope>
    <source>
        <strain evidence="3">Rat1</strain>
    </source>
</reference>
<sequence>MKKKIILCVCAALCLYLTACVGPGTGPYGTYTAADHYRDTVNTAAAVGAIAIGASILGNSYHHGRHYHRRAYSPYVYRPPVVHYGPRVYIYR</sequence>
<evidence type="ECO:0000256" key="1">
    <source>
        <dbReference type="SAM" id="Phobius"/>
    </source>
</evidence>
<dbReference type="KEGG" id="eaj:Q3M24_07760"/>
<dbReference type="AlphaFoldDB" id="A0AAU8M0R0"/>
<name>A0AAU8M0R0_9BACT</name>
<evidence type="ECO:0000313" key="3">
    <source>
        <dbReference type="EMBL" id="XCN74627.1"/>
    </source>
</evidence>
<proteinExistence type="predicted"/>
<keyword evidence="2" id="KW-0732">Signal</keyword>
<feature type="chain" id="PRO_5043863002" description="Lipoprotein" evidence="2">
    <location>
        <begin position="20"/>
        <end position="92"/>
    </location>
</feature>
<evidence type="ECO:0008006" key="4">
    <source>
        <dbReference type="Google" id="ProtNLM"/>
    </source>
</evidence>
<protein>
    <recommendedName>
        <fullName evidence="4">Lipoprotein</fullName>
    </recommendedName>
</protein>
<accession>A0AAU8M0R0</accession>
<reference evidence="3" key="1">
    <citation type="journal article" date="2024" name="Syst. Appl. Microbiol.">
        <title>First single-strain enrichments of Electrothrix cable bacteria, description of E. aestuarii sp. nov. and E. rattekaaiensis sp. nov., and proposal of a cable bacteria taxonomy following the rules of the SeqCode.</title>
        <authorList>
            <person name="Plum-Jensen L.E."/>
            <person name="Schramm A."/>
            <person name="Marshall I.P.G."/>
        </authorList>
    </citation>
    <scope>NUCLEOTIDE SEQUENCE</scope>
    <source>
        <strain evidence="3">Rat1</strain>
    </source>
</reference>
<keyword evidence="1" id="KW-1133">Transmembrane helix</keyword>
<feature type="transmembrane region" description="Helical" evidence="1">
    <location>
        <begin position="43"/>
        <end position="61"/>
    </location>
</feature>
<gene>
    <name evidence="3" type="ORF">Q3M24_07760</name>
</gene>
<organism evidence="3">
    <name type="scientific">Candidatus Electrothrix aestuarii</name>
    <dbReference type="NCBI Taxonomy" id="3062594"/>
    <lineage>
        <taxon>Bacteria</taxon>
        <taxon>Pseudomonadati</taxon>
        <taxon>Thermodesulfobacteriota</taxon>
        <taxon>Desulfobulbia</taxon>
        <taxon>Desulfobulbales</taxon>
        <taxon>Desulfobulbaceae</taxon>
        <taxon>Candidatus Electrothrix</taxon>
    </lineage>
</organism>
<dbReference type="EMBL" id="CP159373">
    <property type="protein sequence ID" value="XCN74627.1"/>
    <property type="molecule type" value="Genomic_DNA"/>
</dbReference>
<evidence type="ECO:0000256" key="2">
    <source>
        <dbReference type="SAM" id="SignalP"/>
    </source>
</evidence>
<feature type="signal peptide" evidence="2">
    <location>
        <begin position="1"/>
        <end position="19"/>
    </location>
</feature>
<keyword evidence="1" id="KW-0812">Transmembrane</keyword>
<keyword evidence="1" id="KW-0472">Membrane</keyword>